<evidence type="ECO:0000256" key="3">
    <source>
        <dbReference type="ARBA" id="ARBA00022448"/>
    </source>
</evidence>
<dbReference type="GO" id="GO:0015276">
    <property type="term" value="F:ligand-gated monoatomic ion channel activity"/>
    <property type="evidence" value="ECO:0007669"/>
    <property type="project" value="InterPro"/>
</dbReference>
<evidence type="ECO:0000259" key="14">
    <source>
        <dbReference type="SMART" id="SM00079"/>
    </source>
</evidence>
<evidence type="ECO:0000256" key="13">
    <source>
        <dbReference type="SAM" id="Phobius"/>
    </source>
</evidence>
<evidence type="ECO:0000256" key="2">
    <source>
        <dbReference type="ARBA" id="ARBA00008685"/>
    </source>
</evidence>
<dbReference type="Gene3D" id="1.10.287.70">
    <property type="match status" value="1"/>
</dbReference>
<dbReference type="Pfam" id="PF00060">
    <property type="entry name" value="Lig_chan"/>
    <property type="match status" value="1"/>
</dbReference>
<feature type="transmembrane region" description="Helical" evidence="13">
    <location>
        <begin position="155"/>
        <end position="180"/>
    </location>
</feature>
<keyword evidence="8 13" id="KW-0472">Membrane</keyword>
<dbReference type="GO" id="GO:0050906">
    <property type="term" value="P:detection of stimulus involved in sensory perception"/>
    <property type="evidence" value="ECO:0007669"/>
    <property type="project" value="UniProtKB-ARBA"/>
</dbReference>
<name>A0AAE1PDI7_9EUCA</name>
<keyword evidence="9" id="KW-0675">Receptor</keyword>
<dbReference type="AlphaFoldDB" id="A0AAE1PDI7"/>
<feature type="domain" description="Ionotropic glutamate receptor C-terminal" evidence="14">
    <location>
        <begin position="37"/>
        <end position="394"/>
    </location>
</feature>
<dbReference type="SMART" id="SM00918">
    <property type="entry name" value="Lig_chan-Glu_bd"/>
    <property type="match status" value="1"/>
</dbReference>
<dbReference type="EMBL" id="JAWZYT010002109">
    <property type="protein sequence ID" value="KAK4306600.1"/>
    <property type="molecule type" value="Genomic_DNA"/>
</dbReference>
<keyword evidence="18" id="KW-1185">Reference proteome</keyword>
<feature type="transmembrane region" description="Helical" evidence="13">
    <location>
        <begin position="356"/>
        <end position="375"/>
    </location>
</feature>
<evidence type="ECO:0000313" key="16">
    <source>
        <dbReference type="EMBL" id="KAK4306600.1"/>
    </source>
</evidence>
<evidence type="ECO:0000313" key="17">
    <source>
        <dbReference type="EMBL" id="KAK4314311.1"/>
    </source>
</evidence>
<keyword evidence="7" id="KW-0406">Ion transport</keyword>
<feature type="transmembrane region" description="Helical" evidence="13">
    <location>
        <begin position="420"/>
        <end position="440"/>
    </location>
</feature>
<keyword evidence="5 13" id="KW-0812">Transmembrane</keyword>
<dbReference type="GO" id="GO:0005886">
    <property type="term" value="C:plasma membrane"/>
    <property type="evidence" value="ECO:0007669"/>
    <property type="project" value="UniProtKB-SubCell"/>
</dbReference>
<evidence type="ECO:0000256" key="5">
    <source>
        <dbReference type="ARBA" id="ARBA00022692"/>
    </source>
</evidence>
<sequence>MKQAGAVWLIEENLNALGINNITRTPVGEESQDWNVTLRVAVEEWVPHVRVTERRDGTLNIQGPMAKLLDALATYLNFRYTLVRPPDGAWGAPSADGNWNGMIGMVKRNEADIALGPFGLTATRAKVVHFSQPIMIDYYRILVKRGRPKANPWGFLFPLAPYVWLGLGFTFSLSCVALIFSSLASNDPRTTSKVKIVLMSCWDQFAVLMNQTVDQVPEGWTSRVVIGLWLMAVMVILRSYSGALTSLLAVRNIPIRVNSLRDLVDAKEYNLIFEASTALSAYMQEAKGNIYAELEQANRDGRSQFRKPYELFLDAYTVVRTEDYALLVEETTVRKVMSDDFSKQGRCDYFMARETYFPLIFCMIGRFGLHLMPFINFKIQSVVEHDLYSTWLGEELTNMTACLRAPTSITVNEPYNMRGIWGVFILLTGGLIMSLVAFGCEVGVSWGRIYAANQQELQQSKVTPVRPSSTASMWF</sequence>
<keyword evidence="6 13" id="KW-1133">Transmembrane helix</keyword>
<accession>A0AAE1PDI7</accession>
<dbReference type="PANTHER" id="PTHR42643:SF24">
    <property type="entry name" value="IONOTROPIC RECEPTOR 60A"/>
    <property type="match status" value="1"/>
</dbReference>
<dbReference type="Proteomes" id="UP001292094">
    <property type="component" value="Unassembled WGS sequence"/>
</dbReference>
<evidence type="ECO:0000256" key="11">
    <source>
        <dbReference type="ARBA" id="ARBA00023286"/>
    </source>
</evidence>
<dbReference type="Gene3D" id="3.40.190.10">
    <property type="entry name" value="Periplasmic binding protein-like II"/>
    <property type="match status" value="1"/>
</dbReference>
<evidence type="ECO:0000256" key="6">
    <source>
        <dbReference type="ARBA" id="ARBA00022989"/>
    </source>
</evidence>
<proteinExistence type="inferred from homology"/>
<keyword evidence="12" id="KW-0407">Ion channel</keyword>
<dbReference type="PANTHER" id="PTHR42643">
    <property type="entry name" value="IONOTROPIC RECEPTOR 20A-RELATED"/>
    <property type="match status" value="1"/>
</dbReference>
<keyword evidence="4" id="KW-1003">Cell membrane</keyword>
<reference evidence="16" key="1">
    <citation type="submission" date="2023-11" db="EMBL/GenBank/DDBJ databases">
        <title>Genome assemblies of two species of porcelain crab, Petrolisthes cinctipes and Petrolisthes manimaculis (Anomura: Porcellanidae).</title>
        <authorList>
            <person name="Angst P."/>
        </authorList>
    </citation>
    <scope>NUCLEOTIDE SEQUENCE</scope>
    <source>
        <strain evidence="16">PB745_02</strain>
        <tissue evidence="16">Gill</tissue>
    </source>
</reference>
<evidence type="ECO:0000256" key="10">
    <source>
        <dbReference type="ARBA" id="ARBA00023180"/>
    </source>
</evidence>
<dbReference type="InterPro" id="IPR019594">
    <property type="entry name" value="Glu/Gly-bd"/>
</dbReference>
<keyword evidence="3" id="KW-0813">Transport</keyword>
<dbReference type="EMBL" id="JAWZYT010001231">
    <property type="protein sequence ID" value="KAK4314311.1"/>
    <property type="molecule type" value="Genomic_DNA"/>
</dbReference>
<evidence type="ECO:0000256" key="1">
    <source>
        <dbReference type="ARBA" id="ARBA00004651"/>
    </source>
</evidence>
<gene>
    <name evidence="17" type="ORF">Pmani_014380</name>
    <name evidence="16" type="ORF">Pmani_021585</name>
</gene>
<evidence type="ECO:0000259" key="15">
    <source>
        <dbReference type="SMART" id="SM00918"/>
    </source>
</evidence>
<feature type="transmembrane region" description="Helical" evidence="13">
    <location>
        <begin position="226"/>
        <end position="250"/>
    </location>
</feature>
<evidence type="ECO:0000256" key="12">
    <source>
        <dbReference type="ARBA" id="ARBA00023303"/>
    </source>
</evidence>
<dbReference type="Pfam" id="PF10613">
    <property type="entry name" value="Lig_chan-Glu_bd"/>
    <property type="match status" value="1"/>
</dbReference>
<protein>
    <submittedName>
        <fullName evidence="16">Uncharacterized protein</fullName>
    </submittedName>
</protein>
<organism evidence="16 18">
    <name type="scientific">Petrolisthes manimaculis</name>
    <dbReference type="NCBI Taxonomy" id="1843537"/>
    <lineage>
        <taxon>Eukaryota</taxon>
        <taxon>Metazoa</taxon>
        <taxon>Ecdysozoa</taxon>
        <taxon>Arthropoda</taxon>
        <taxon>Crustacea</taxon>
        <taxon>Multicrustacea</taxon>
        <taxon>Malacostraca</taxon>
        <taxon>Eumalacostraca</taxon>
        <taxon>Eucarida</taxon>
        <taxon>Decapoda</taxon>
        <taxon>Pleocyemata</taxon>
        <taxon>Anomura</taxon>
        <taxon>Galatheoidea</taxon>
        <taxon>Porcellanidae</taxon>
        <taxon>Petrolisthes</taxon>
    </lineage>
</organism>
<evidence type="ECO:0000256" key="4">
    <source>
        <dbReference type="ARBA" id="ARBA00022475"/>
    </source>
</evidence>
<evidence type="ECO:0000256" key="7">
    <source>
        <dbReference type="ARBA" id="ARBA00023065"/>
    </source>
</evidence>
<dbReference type="InterPro" id="IPR001320">
    <property type="entry name" value="Iontro_rcpt_C"/>
</dbReference>
<comment type="similarity">
    <text evidence="2">Belongs to the glutamate-gated ion channel (TC 1.A.10.1) family.</text>
</comment>
<dbReference type="SUPFAM" id="SSF53850">
    <property type="entry name" value="Periplasmic binding protein-like II"/>
    <property type="match status" value="1"/>
</dbReference>
<evidence type="ECO:0000256" key="8">
    <source>
        <dbReference type="ARBA" id="ARBA00023136"/>
    </source>
</evidence>
<evidence type="ECO:0000256" key="9">
    <source>
        <dbReference type="ARBA" id="ARBA00023170"/>
    </source>
</evidence>
<comment type="caution">
    <text evidence="16">The sequence shown here is derived from an EMBL/GenBank/DDBJ whole genome shotgun (WGS) entry which is preliminary data.</text>
</comment>
<feature type="domain" description="Ionotropic glutamate receptor L-glutamate and glycine-binding" evidence="15">
    <location>
        <begin position="47"/>
        <end position="108"/>
    </location>
</feature>
<dbReference type="SMART" id="SM00079">
    <property type="entry name" value="PBPe"/>
    <property type="match status" value="1"/>
</dbReference>
<evidence type="ECO:0000313" key="18">
    <source>
        <dbReference type="Proteomes" id="UP001292094"/>
    </source>
</evidence>
<keyword evidence="11" id="KW-1071">Ligand-gated ion channel</keyword>
<comment type="subcellular location">
    <subcellularLocation>
        <location evidence="1">Cell membrane</location>
        <topology evidence="1">Multi-pass membrane protein</topology>
    </subcellularLocation>
</comment>
<keyword evidence="10" id="KW-0325">Glycoprotein</keyword>
<dbReference type="InterPro" id="IPR052192">
    <property type="entry name" value="Insect_Ionotropic_Sensory_Rcpt"/>
</dbReference>